<evidence type="ECO:0000256" key="1">
    <source>
        <dbReference type="SAM" id="MobiDB-lite"/>
    </source>
</evidence>
<name>A0A9N8KI56_9PEZI</name>
<proteinExistence type="predicted"/>
<organism evidence="2 3">
    <name type="scientific">Aureobasidium uvarum</name>
    <dbReference type="NCBI Taxonomy" id="2773716"/>
    <lineage>
        <taxon>Eukaryota</taxon>
        <taxon>Fungi</taxon>
        <taxon>Dikarya</taxon>
        <taxon>Ascomycota</taxon>
        <taxon>Pezizomycotina</taxon>
        <taxon>Dothideomycetes</taxon>
        <taxon>Dothideomycetidae</taxon>
        <taxon>Dothideales</taxon>
        <taxon>Saccotheciaceae</taxon>
        <taxon>Aureobasidium</taxon>
    </lineage>
</organism>
<keyword evidence="3" id="KW-1185">Reference proteome</keyword>
<feature type="compositionally biased region" description="Basic residues" evidence="1">
    <location>
        <begin position="119"/>
        <end position="131"/>
    </location>
</feature>
<feature type="region of interest" description="Disordered" evidence="1">
    <location>
        <begin position="59"/>
        <end position="131"/>
    </location>
</feature>
<protein>
    <submittedName>
        <fullName evidence="2">Uncharacterized protein</fullName>
    </submittedName>
</protein>
<accession>A0A9N8KI56</accession>
<gene>
    <name evidence="2" type="ORF">AWRI4620_LOCUS4391</name>
</gene>
<comment type="caution">
    <text evidence="2">The sequence shown here is derived from an EMBL/GenBank/DDBJ whole genome shotgun (WGS) entry which is preliminary data.</text>
</comment>
<evidence type="ECO:0000313" key="3">
    <source>
        <dbReference type="Proteomes" id="UP000745764"/>
    </source>
</evidence>
<dbReference type="Proteomes" id="UP000745764">
    <property type="component" value="Unassembled WGS sequence"/>
</dbReference>
<feature type="compositionally biased region" description="Basic and acidic residues" evidence="1">
    <location>
        <begin position="100"/>
        <end position="113"/>
    </location>
</feature>
<dbReference type="AlphaFoldDB" id="A0A9N8KI56"/>
<reference evidence="2" key="1">
    <citation type="submission" date="2020-06" db="EMBL/GenBank/DDBJ databases">
        <authorList>
            <person name="Onetto C."/>
        </authorList>
    </citation>
    <scope>NUCLEOTIDE SEQUENCE</scope>
</reference>
<sequence length="146" mass="16799">MARQTEKELLMARKKVDYEELTVVETQADVDMKDVEMQEAPMYDEDDAAAQVLSQLSISAPAKTPTAPRRILQARGPRGRGKFKHSNKPIASDQVHQRVRLHDPDKMADDRRGGGGYNNRKRRYNRGTRRLKTPSSTIELTWFVYR</sequence>
<dbReference type="EMBL" id="CAINUL010000005">
    <property type="protein sequence ID" value="CAD0110136.1"/>
    <property type="molecule type" value="Genomic_DNA"/>
</dbReference>
<dbReference type="OrthoDB" id="10479373at2759"/>
<evidence type="ECO:0000313" key="2">
    <source>
        <dbReference type="EMBL" id="CAD0110136.1"/>
    </source>
</evidence>
<feature type="compositionally biased region" description="Basic residues" evidence="1">
    <location>
        <begin position="77"/>
        <end position="87"/>
    </location>
</feature>